<feature type="region of interest" description="Disordered" evidence="1">
    <location>
        <begin position="25"/>
        <end position="44"/>
    </location>
</feature>
<keyword evidence="4" id="KW-1185">Reference proteome</keyword>
<name>A0ABY7CN13_9BASI</name>
<evidence type="ECO:0008006" key="5">
    <source>
        <dbReference type="Google" id="ProtNLM"/>
    </source>
</evidence>
<evidence type="ECO:0000256" key="1">
    <source>
        <dbReference type="SAM" id="MobiDB-lite"/>
    </source>
</evidence>
<organism evidence="3 4">
    <name type="scientific">Puccinia triticina</name>
    <dbReference type="NCBI Taxonomy" id="208348"/>
    <lineage>
        <taxon>Eukaryota</taxon>
        <taxon>Fungi</taxon>
        <taxon>Dikarya</taxon>
        <taxon>Basidiomycota</taxon>
        <taxon>Pucciniomycotina</taxon>
        <taxon>Pucciniomycetes</taxon>
        <taxon>Pucciniales</taxon>
        <taxon>Pucciniaceae</taxon>
        <taxon>Puccinia</taxon>
    </lineage>
</organism>
<feature type="signal peptide" evidence="2">
    <location>
        <begin position="1"/>
        <end position="23"/>
    </location>
</feature>
<proteinExistence type="predicted"/>
<feature type="chain" id="PRO_5045779682" description="Secreted protein" evidence="2">
    <location>
        <begin position="24"/>
        <end position="91"/>
    </location>
</feature>
<sequence length="91" mass="9282">MPAQKTLFAFLLVISALAGLASAAPAPASTTAFGDGPPDKPHAVNQLACDEQKLSPKKQRDNSSTNASEKPHAINQLACSEDKAGGATPTP</sequence>
<reference evidence="3" key="1">
    <citation type="submission" date="2022-10" db="EMBL/GenBank/DDBJ databases">
        <title>Puccinia triticina Genome sequencing and assembly.</title>
        <authorList>
            <person name="Li C."/>
        </authorList>
    </citation>
    <scope>NUCLEOTIDE SEQUENCE</scope>
    <source>
        <strain evidence="3">Pt15</strain>
    </source>
</reference>
<dbReference type="Proteomes" id="UP001164743">
    <property type="component" value="Chromosome 7A"/>
</dbReference>
<dbReference type="RefSeq" id="XP_053022164.1">
    <property type="nucleotide sequence ID" value="XM_053170932.1"/>
</dbReference>
<feature type="region of interest" description="Disordered" evidence="1">
    <location>
        <begin position="50"/>
        <end position="91"/>
    </location>
</feature>
<feature type="compositionally biased region" description="Basic and acidic residues" evidence="1">
    <location>
        <begin position="50"/>
        <end position="61"/>
    </location>
</feature>
<protein>
    <recommendedName>
        <fullName evidence="5">Secreted protein</fullName>
    </recommendedName>
</protein>
<accession>A0ABY7CN13</accession>
<evidence type="ECO:0000256" key="2">
    <source>
        <dbReference type="SAM" id="SignalP"/>
    </source>
</evidence>
<evidence type="ECO:0000313" key="4">
    <source>
        <dbReference type="Proteomes" id="UP001164743"/>
    </source>
</evidence>
<dbReference type="EMBL" id="CP110427">
    <property type="protein sequence ID" value="WAQ86609.1"/>
    <property type="molecule type" value="Genomic_DNA"/>
</dbReference>
<gene>
    <name evidence="3" type="ORF">PtA15_7A335</name>
</gene>
<dbReference type="GeneID" id="77811827"/>
<evidence type="ECO:0000313" key="3">
    <source>
        <dbReference type="EMBL" id="WAQ86609.1"/>
    </source>
</evidence>
<keyword evidence="2" id="KW-0732">Signal</keyword>